<organism evidence="3 4">
    <name type="scientific">Paludibaculum fermentans</name>
    <dbReference type="NCBI Taxonomy" id="1473598"/>
    <lineage>
        <taxon>Bacteria</taxon>
        <taxon>Pseudomonadati</taxon>
        <taxon>Acidobacteriota</taxon>
        <taxon>Terriglobia</taxon>
        <taxon>Bryobacterales</taxon>
        <taxon>Bryobacteraceae</taxon>
        <taxon>Paludibaculum</taxon>
    </lineage>
</organism>
<dbReference type="Pfam" id="PF10135">
    <property type="entry name" value="Rod-binding"/>
    <property type="match status" value="1"/>
</dbReference>
<evidence type="ECO:0000259" key="2">
    <source>
        <dbReference type="Pfam" id="PF10135"/>
    </source>
</evidence>
<feature type="region of interest" description="Disordered" evidence="1">
    <location>
        <begin position="1"/>
        <end position="20"/>
    </location>
</feature>
<gene>
    <name evidence="3" type="ORF">IRI77_33300</name>
</gene>
<evidence type="ECO:0000313" key="4">
    <source>
        <dbReference type="Proteomes" id="UP000593892"/>
    </source>
</evidence>
<feature type="compositionally biased region" description="Polar residues" evidence="1">
    <location>
        <begin position="1"/>
        <end position="10"/>
    </location>
</feature>
<feature type="domain" description="Flagellar protein FlgJ N-terminal" evidence="2">
    <location>
        <begin position="48"/>
        <end position="95"/>
    </location>
</feature>
<accession>A0A7S7SJT4</accession>
<dbReference type="KEGG" id="pfer:IRI77_33300"/>
<evidence type="ECO:0000256" key="1">
    <source>
        <dbReference type="SAM" id="MobiDB-lite"/>
    </source>
</evidence>
<dbReference type="AlphaFoldDB" id="A0A7S7SJT4"/>
<dbReference type="Proteomes" id="UP000593892">
    <property type="component" value="Chromosome"/>
</dbReference>
<reference evidence="3 4" key="1">
    <citation type="submission" date="2020-10" db="EMBL/GenBank/DDBJ databases">
        <title>Complete genome sequence of Paludibaculum fermentans P105T, a facultatively anaerobic acidobacterium capable of dissimilatory Fe(III) reduction.</title>
        <authorList>
            <person name="Dedysh S.N."/>
            <person name="Beletsky A.V."/>
            <person name="Kulichevskaya I.S."/>
            <person name="Mardanov A.V."/>
            <person name="Ravin N.V."/>
        </authorList>
    </citation>
    <scope>NUCLEOTIDE SEQUENCE [LARGE SCALE GENOMIC DNA]</scope>
    <source>
        <strain evidence="3 4">P105</strain>
    </source>
</reference>
<dbReference type="EMBL" id="CP063849">
    <property type="protein sequence ID" value="QOY87579.1"/>
    <property type="molecule type" value="Genomic_DNA"/>
</dbReference>
<evidence type="ECO:0000313" key="3">
    <source>
        <dbReference type="EMBL" id="QOY87579.1"/>
    </source>
</evidence>
<name>A0A7S7SJT4_PALFE</name>
<protein>
    <submittedName>
        <fullName evidence="3">Rod-binding protein</fullName>
    </submittedName>
</protein>
<proteinExistence type="predicted"/>
<dbReference type="RefSeq" id="WP_194449246.1">
    <property type="nucleotide sequence ID" value="NZ_CP063849.1"/>
</dbReference>
<dbReference type="InterPro" id="IPR019301">
    <property type="entry name" value="Flagellar_prot_FlgJ_N"/>
</dbReference>
<sequence>MTSSLVQTGTPLGPDPTQIAKGALNDKRHIQQTAAQFEALLIGQIMHSMRESTGGGWMGTGEDQASSAMGDFAEQHLAQVMAQQGGFGLASLIEQGLTRSSEPLSSTSQ</sequence>
<keyword evidence="4" id="KW-1185">Reference proteome</keyword>